<dbReference type="InterPro" id="IPR036942">
    <property type="entry name" value="Beta-barrel_TonB_sf"/>
</dbReference>
<evidence type="ECO:0000256" key="11">
    <source>
        <dbReference type="PROSITE-ProRule" id="PRU01360"/>
    </source>
</evidence>
<keyword evidence="10 11" id="KW-0998">Cell outer membrane</keyword>
<evidence type="ECO:0000256" key="1">
    <source>
        <dbReference type="ARBA" id="ARBA00004571"/>
    </source>
</evidence>
<keyword evidence="7" id="KW-0406">Ion transport</keyword>
<feature type="domain" description="TonB-dependent receptor-like beta-barrel" evidence="14">
    <location>
        <begin position="249"/>
        <end position="711"/>
    </location>
</feature>
<dbReference type="GO" id="GO:0009279">
    <property type="term" value="C:cell outer membrane"/>
    <property type="evidence" value="ECO:0007669"/>
    <property type="project" value="UniProtKB-SubCell"/>
</dbReference>
<evidence type="ECO:0000256" key="13">
    <source>
        <dbReference type="SAM" id="MobiDB-lite"/>
    </source>
</evidence>
<evidence type="ECO:0000259" key="14">
    <source>
        <dbReference type="Pfam" id="PF00593"/>
    </source>
</evidence>
<organism evidence="16 17">
    <name type="scientific">Allosphingosinicella deserti</name>
    <dbReference type="NCBI Taxonomy" id="2116704"/>
    <lineage>
        <taxon>Bacteria</taxon>
        <taxon>Pseudomonadati</taxon>
        <taxon>Pseudomonadota</taxon>
        <taxon>Alphaproteobacteria</taxon>
        <taxon>Sphingomonadales</taxon>
        <taxon>Sphingomonadaceae</taxon>
        <taxon>Allosphingosinicella</taxon>
    </lineage>
</organism>
<dbReference type="SUPFAM" id="SSF56935">
    <property type="entry name" value="Porins"/>
    <property type="match status" value="1"/>
</dbReference>
<evidence type="ECO:0000256" key="2">
    <source>
        <dbReference type="ARBA" id="ARBA00022448"/>
    </source>
</evidence>
<dbReference type="InterPro" id="IPR012910">
    <property type="entry name" value="Plug_dom"/>
</dbReference>
<proteinExistence type="inferred from homology"/>
<dbReference type="GO" id="GO:0006826">
    <property type="term" value="P:iron ion transport"/>
    <property type="evidence" value="ECO:0007669"/>
    <property type="project" value="UniProtKB-KW"/>
</dbReference>
<dbReference type="PANTHER" id="PTHR32552:SF81">
    <property type="entry name" value="TONB-DEPENDENT OUTER MEMBRANE RECEPTOR"/>
    <property type="match status" value="1"/>
</dbReference>
<accession>A0A2P7QWJ3</accession>
<keyword evidence="2 11" id="KW-0813">Transport</keyword>
<comment type="caution">
    <text evidence="16">The sequence shown here is derived from an EMBL/GenBank/DDBJ whole genome shotgun (WGS) entry which is preliminary data.</text>
</comment>
<evidence type="ECO:0000256" key="5">
    <source>
        <dbReference type="ARBA" id="ARBA00022692"/>
    </source>
</evidence>
<dbReference type="CDD" id="cd01347">
    <property type="entry name" value="ligand_gated_channel"/>
    <property type="match status" value="1"/>
</dbReference>
<dbReference type="Proteomes" id="UP000241167">
    <property type="component" value="Unassembled WGS sequence"/>
</dbReference>
<comment type="similarity">
    <text evidence="11 12">Belongs to the TonB-dependent receptor family.</text>
</comment>
<evidence type="ECO:0000256" key="8">
    <source>
        <dbReference type="ARBA" id="ARBA00023077"/>
    </source>
</evidence>
<dbReference type="AlphaFoldDB" id="A0A2P7QWJ3"/>
<evidence type="ECO:0000259" key="15">
    <source>
        <dbReference type="Pfam" id="PF07715"/>
    </source>
</evidence>
<evidence type="ECO:0000256" key="9">
    <source>
        <dbReference type="ARBA" id="ARBA00023136"/>
    </source>
</evidence>
<sequence>MPSNPQTVPQASDPTGPSGPGAATNQPGEAAAAQDGLEEIVITAERREQSLQDIPISATVFSANEIARRGITNLADVQQSAPSVAINTVNRSTFINIRGVGIAQSAPTSNPGIAYYIDGQLIPHEQFIGQSFYDIGAIEVLRGPQGTLTGQNSTGGAIYVRTPEPEFNDTSGYVEQTIGKYDQYRTTGALNWGPNDTVAVRIAGIHDERDSFSENIGPSPSEPGAFNLDAVRVNLALRTPDQRLKINVRGEYFDYRSDNIPVKNRGDLVPALRDPAQPANDPRQSEEFVIREDAVSFLNQQGYRLSGELRYDLGDALQIRGLTSWQDGYTRDQSDGDRGLAPIALAAPTARRGRVSRASTDFRTFINELNLLSTGKGPLQWVVGAFSLHETVPLVQLRDDRSRTDIVSAILNRTVTEATNTSRSLFGQANWFATNRIELIAGARYSWDKQVYDRFEVSRTITQGIGTPVTAMPITGVQKSTALTGKIGVNVHVTDDLLLYATASKGYKAGGVNLTPNTPNFDPEKNYVYEAGVKAELLDRHLRINADIFRSNYKDIQLASLLNGLPLTQNAASGTAWGAEFELTAQFGGFSFNGGIGWLDAQFADDVCVNNTNNPVGTPSLCGGVADQLVPKGQELPFSPEWTINAGAQYAFALGSDVTLTPRVQWSHVSRQIGTPFPSAFSDVPARDVVDARLTLDLGARYRLEAFVNNLTDEVYIASQIQNASSANGGYIFGAPRQYGIRGTVRF</sequence>
<name>A0A2P7QWJ3_9SPHN</name>
<dbReference type="Gene3D" id="2.40.170.20">
    <property type="entry name" value="TonB-dependent receptor, beta-barrel domain"/>
    <property type="match status" value="1"/>
</dbReference>
<reference evidence="16 17" key="1">
    <citation type="submission" date="2018-03" db="EMBL/GenBank/DDBJ databases">
        <title>The draft genome of Sphingosinicella sp. GL-C-18.</title>
        <authorList>
            <person name="Liu L."/>
            <person name="Li L."/>
            <person name="Liang L."/>
            <person name="Zhang X."/>
            <person name="Wang T."/>
        </authorList>
    </citation>
    <scope>NUCLEOTIDE SEQUENCE [LARGE SCALE GENOMIC DNA]</scope>
    <source>
        <strain evidence="16 17">GL-C-18</strain>
    </source>
</reference>
<dbReference type="EMBL" id="PXYI01000002">
    <property type="protein sequence ID" value="PSJ42325.1"/>
    <property type="molecule type" value="Genomic_DNA"/>
</dbReference>
<evidence type="ECO:0000256" key="12">
    <source>
        <dbReference type="RuleBase" id="RU003357"/>
    </source>
</evidence>
<keyword evidence="3 11" id="KW-1134">Transmembrane beta strand</keyword>
<comment type="subcellular location">
    <subcellularLocation>
        <location evidence="1 11">Cell outer membrane</location>
        <topology evidence="1 11">Multi-pass membrane protein</topology>
    </subcellularLocation>
</comment>
<dbReference type="OrthoDB" id="7614057at2"/>
<keyword evidence="16" id="KW-0675">Receptor</keyword>
<evidence type="ECO:0000256" key="3">
    <source>
        <dbReference type="ARBA" id="ARBA00022452"/>
    </source>
</evidence>
<evidence type="ECO:0000313" key="16">
    <source>
        <dbReference type="EMBL" id="PSJ42325.1"/>
    </source>
</evidence>
<dbReference type="PANTHER" id="PTHR32552">
    <property type="entry name" value="FERRICHROME IRON RECEPTOR-RELATED"/>
    <property type="match status" value="1"/>
</dbReference>
<keyword evidence="4" id="KW-0410">Iron transport</keyword>
<keyword evidence="6" id="KW-0408">Iron</keyword>
<protein>
    <submittedName>
        <fullName evidence="16">TonB-dependent receptor</fullName>
    </submittedName>
</protein>
<keyword evidence="9 11" id="KW-0472">Membrane</keyword>
<feature type="domain" description="TonB-dependent receptor plug" evidence="15">
    <location>
        <begin position="51"/>
        <end position="157"/>
    </location>
</feature>
<gene>
    <name evidence="16" type="ORF">C7I55_07445</name>
</gene>
<evidence type="ECO:0000256" key="10">
    <source>
        <dbReference type="ARBA" id="ARBA00023237"/>
    </source>
</evidence>
<keyword evidence="5 11" id="KW-0812">Transmembrane</keyword>
<evidence type="ECO:0000256" key="6">
    <source>
        <dbReference type="ARBA" id="ARBA00023004"/>
    </source>
</evidence>
<keyword evidence="17" id="KW-1185">Reference proteome</keyword>
<feature type="region of interest" description="Disordered" evidence="13">
    <location>
        <begin position="1"/>
        <end position="33"/>
    </location>
</feature>
<evidence type="ECO:0000256" key="4">
    <source>
        <dbReference type="ARBA" id="ARBA00022496"/>
    </source>
</evidence>
<dbReference type="PROSITE" id="PS52016">
    <property type="entry name" value="TONB_DEPENDENT_REC_3"/>
    <property type="match status" value="1"/>
</dbReference>
<keyword evidence="8 12" id="KW-0798">TonB box</keyword>
<feature type="compositionally biased region" description="Polar residues" evidence="13">
    <location>
        <begin position="1"/>
        <end position="15"/>
    </location>
</feature>
<evidence type="ECO:0000313" key="17">
    <source>
        <dbReference type="Proteomes" id="UP000241167"/>
    </source>
</evidence>
<dbReference type="InterPro" id="IPR000531">
    <property type="entry name" value="Beta-barrel_TonB"/>
</dbReference>
<dbReference type="InterPro" id="IPR039426">
    <property type="entry name" value="TonB-dep_rcpt-like"/>
</dbReference>
<evidence type="ECO:0000256" key="7">
    <source>
        <dbReference type="ARBA" id="ARBA00023065"/>
    </source>
</evidence>
<dbReference type="Pfam" id="PF00593">
    <property type="entry name" value="TonB_dep_Rec_b-barrel"/>
    <property type="match status" value="1"/>
</dbReference>
<dbReference type="Pfam" id="PF07715">
    <property type="entry name" value="Plug"/>
    <property type="match status" value="1"/>
</dbReference>